<keyword evidence="1" id="KW-0436">Ligase</keyword>
<dbReference type="Proteomes" id="UP001597024">
    <property type="component" value="Unassembled WGS sequence"/>
</dbReference>
<evidence type="ECO:0000313" key="2">
    <source>
        <dbReference type="Proteomes" id="UP001597024"/>
    </source>
</evidence>
<sequence>WGVDARVRDRLLTIVERRCVTGRTGARWQTGTVAALETLDGLDRHEALRRMTLRYIEHMHTNEPVHTWPLT</sequence>
<accession>A0ABW3E4K6</accession>
<comment type="caution">
    <text evidence="1">The sequence shown here is derived from an EMBL/GenBank/DDBJ whole genome shotgun (WGS) entry which is preliminary data.</text>
</comment>
<keyword evidence="2" id="KW-1185">Reference proteome</keyword>
<dbReference type="EMBL" id="JBHTHX010002886">
    <property type="protein sequence ID" value="MFD0891060.1"/>
    <property type="molecule type" value="Genomic_DNA"/>
</dbReference>
<proteinExistence type="predicted"/>
<feature type="non-terminal residue" evidence="1">
    <location>
        <position position="1"/>
    </location>
</feature>
<gene>
    <name evidence="1" type="ORF">ACFQ08_41480</name>
</gene>
<reference evidence="2" key="1">
    <citation type="journal article" date="2019" name="Int. J. Syst. Evol. Microbiol.">
        <title>The Global Catalogue of Microorganisms (GCM) 10K type strain sequencing project: providing services to taxonomists for standard genome sequencing and annotation.</title>
        <authorList>
            <consortium name="The Broad Institute Genomics Platform"/>
            <consortium name="The Broad Institute Genome Sequencing Center for Infectious Disease"/>
            <person name="Wu L."/>
            <person name="Ma J."/>
        </authorList>
    </citation>
    <scope>NUCLEOTIDE SEQUENCE [LARGE SCALE GENOMIC DNA]</scope>
    <source>
        <strain evidence="2">CCUG 62974</strain>
    </source>
</reference>
<evidence type="ECO:0000313" key="1">
    <source>
        <dbReference type="EMBL" id="MFD0891060.1"/>
    </source>
</evidence>
<name>A0ABW3E4K6_9ACTN</name>
<protein>
    <submittedName>
        <fullName evidence="1">Glutamate--cysteine ligase</fullName>
    </submittedName>
</protein>
<organism evidence="1 2">
    <name type="scientific">Streptosporangium algeriense</name>
    <dbReference type="NCBI Taxonomy" id="1682748"/>
    <lineage>
        <taxon>Bacteria</taxon>
        <taxon>Bacillati</taxon>
        <taxon>Actinomycetota</taxon>
        <taxon>Actinomycetes</taxon>
        <taxon>Streptosporangiales</taxon>
        <taxon>Streptosporangiaceae</taxon>
        <taxon>Streptosporangium</taxon>
    </lineage>
</organism>
<dbReference type="GO" id="GO:0016874">
    <property type="term" value="F:ligase activity"/>
    <property type="evidence" value="ECO:0007669"/>
    <property type="project" value="UniProtKB-KW"/>
</dbReference>